<keyword evidence="5 7" id="KW-1133">Transmembrane helix</keyword>
<dbReference type="Pfam" id="PF00528">
    <property type="entry name" value="BPD_transp_1"/>
    <property type="match status" value="1"/>
</dbReference>
<dbReference type="PANTHER" id="PTHR30465">
    <property type="entry name" value="INNER MEMBRANE ABC TRANSPORTER"/>
    <property type="match status" value="1"/>
</dbReference>
<dbReference type="EMBL" id="CP104067">
    <property type="protein sequence ID" value="WAH44094.1"/>
    <property type="molecule type" value="Genomic_DNA"/>
</dbReference>
<comment type="subcellular location">
    <subcellularLocation>
        <location evidence="1 7">Cell membrane</location>
        <topology evidence="1 7">Multi-pass membrane protein</topology>
    </subcellularLocation>
</comment>
<evidence type="ECO:0000256" key="3">
    <source>
        <dbReference type="ARBA" id="ARBA00022475"/>
    </source>
</evidence>
<dbReference type="SUPFAM" id="SSF161098">
    <property type="entry name" value="MetI-like"/>
    <property type="match status" value="1"/>
</dbReference>
<feature type="transmembrane region" description="Helical" evidence="7">
    <location>
        <begin position="185"/>
        <end position="206"/>
    </location>
</feature>
<feature type="transmembrane region" description="Helical" evidence="7">
    <location>
        <begin position="12"/>
        <end position="31"/>
    </location>
</feature>
<protein>
    <submittedName>
        <fullName evidence="9">ABC transporter permease</fullName>
    </submittedName>
</protein>
<proteinExistence type="inferred from homology"/>
<dbReference type="InterPro" id="IPR035906">
    <property type="entry name" value="MetI-like_sf"/>
</dbReference>
<evidence type="ECO:0000313" key="9">
    <source>
        <dbReference type="EMBL" id="WAH44094.1"/>
    </source>
</evidence>
<keyword evidence="2 7" id="KW-0813">Transport</keyword>
<keyword evidence="3" id="KW-1003">Cell membrane</keyword>
<evidence type="ECO:0000256" key="1">
    <source>
        <dbReference type="ARBA" id="ARBA00004651"/>
    </source>
</evidence>
<reference evidence="9" key="1">
    <citation type="submission" date="2022-08" db="EMBL/GenBank/DDBJ databases">
        <title>Alicyclobacillus fastidiosus DSM 17978, complete genome.</title>
        <authorList>
            <person name="Wang Q."/>
            <person name="Cai R."/>
            <person name="Wang Z."/>
        </authorList>
    </citation>
    <scope>NUCLEOTIDE SEQUENCE</scope>
    <source>
        <strain evidence="9">DSM 17978</strain>
    </source>
</reference>
<dbReference type="Gene3D" id="1.10.3720.10">
    <property type="entry name" value="MetI-like"/>
    <property type="match status" value="1"/>
</dbReference>
<keyword evidence="6 7" id="KW-0472">Membrane</keyword>
<dbReference type="CDD" id="cd06261">
    <property type="entry name" value="TM_PBP2"/>
    <property type="match status" value="1"/>
</dbReference>
<dbReference type="InterPro" id="IPR000515">
    <property type="entry name" value="MetI-like"/>
</dbReference>
<organism evidence="9 10">
    <name type="scientific">Alicyclobacillus fastidiosus</name>
    <dbReference type="NCBI Taxonomy" id="392011"/>
    <lineage>
        <taxon>Bacteria</taxon>
        <taxon>Bacillati</taxon>
        <taxon>Bacillota</taxon>
        <taxon>Bacilli</taxon>
        <taxon>Bacillales</taxon>
        <taxon>Alicyclobacillaceae</taxon>
        <taxon>Alicyclobacillus</taxon>
    </lineage>
</organism>
<accession>A0ABY6ZMM6</accession>
<evidence type="ECO:0000256" key="4">
    <source>
        <dbReference type="ARBA" id="ARBA00022692"/>
    </source>
</evidence>
<sequence length="321" mass="34935">MGLMRFLVKRIIALIITISLVLTVAYLLMYYSPGSFFNSANIGAGMGQLQLQDPALYHQYINQFESRYGLDQPVWEQVVKYVWHSLTFNFGNSFENPSVTISSQLATALPISAVLAVGSVVLSIIVGIPLGVLAALKRNTWIDSTLTTLSVAGQAIPSFVLAVLLVLLFGVWLPGVLPVNGWGTIGEAVLPIIALSAANIGVVTRYTRGSLIEGLRQEYIRTAQAKGVRYWPIVFRHAMRNSLTALITVIGPAFAFTVVSTVWVEQIFSIPGVGNLLSTAFSSKDVPLSITSVFILCLMVMGMNLIVDLLYGLLDPRVQLE</sequence>
<evidence type="ECO:0000259" key="8">
    <source>
        <dbReference type="PROSITE" id="PS50928"/>
    </source>
</evidence>
<dbReference type="RefSeq" id="WP_268007994.1">
    <property type="nucleotide sequence ID" value="NZ_CP104067.1"/>
</dbReference>
<feature type="transmembrane region" description="Helical" evidence="7">
    <location>
        <begin position="243"/>
        <end position="268"/>
    </location>
</feature>
<evidence type="ECO:0000256" key="2">
    <source>
        <dbReference type="ARBA" id="ARBA00022448"/>
    </source>
</evidence>
<keyword evidence="10" id="KW-1185">Reference proteome</keyword>
<evidence type="ECO:0000256" key="6">
    <source>
        <dbReference type="ARBA" id="ARBA00023136"/>
    </source>
</evidence>
<feature type="domain" description="ABC transmembrane type-1" evidence="8">
    <location>
        <begin position="109"/>
        <end position="311"/>
    </location>
</feature>
<evidence type="ECO:0000256" key="7">
    <source>
        <dbReference type="RuleBase" id="RU363032"/>
    </source>
</evidence>
<evidence type="ECO:0000313" key="10">
    <source>
        <dbReference type="Proteomes" id="UP001164761"/>
    </source>
</evidence>
<feature type="transmembrane region" description="Helical" evidence="7">
    <location>
        <begin position="148"/>
        <end position="173"/>
    </location>
</feature>
<keyword evidence="4 7" id="KW-0812">Transmembrane</keyword>
<dbReference type="PROSITE" id="PS50928">
    <property type="entry name" value="ABC_TM1"/>
    <property type="match status" value="1"/>
</dbReference>
<dbReference type="PANTHER" id="PTHR30465:SF74">
    <property type="entry name" value="OLIGOPEPTIDE TRANSPORT SYSTEM PERMEASE PROTEIN OPPB"/>
    <property type="match status" value="1"/>
</dbReference>
<dbReference type="Proteomes" id="UP001164761">
    <property type="component" value="Chromosome"/>
</dbReference>
<comment type="similarity">
    <text evidence="7">Belongs to the binding-protein-dependent transport system permease family.</text>
</comment>
<gene>
    <name evidence="9" type="ORF">NZD89_12345</name>
</gene>
<evidence type="ECO:0000256" key="5">
    <source>
        <dbReference type="ARBA" id="ARBA00022989"/>
    </source>
</evidence>
<feature type="transmembrane region" description="Helical" evidence="7">
    <location>
        <begin position="288"/>
        <end position="314"/>
    </location>
</feature>
<feature type="transmembrane region" description="Helical" evidence="7">
    <location>
        <begin position="111"/>
        <end position="136"/>
    </location>
</feature>
<name>A0ABY6ZMM6_9BACL</name>